<keyword evidence="1" id="KW-0812">Transmembrane</keyword>
<evidence type="ECO:0000313" key="3">
    <source>
        <dbReference type="Proteomes" id="UP000298412"/>
    </source>
</evidence>
<name>A0A4R8WX53_9MICO</name>
<dbReference type="EMBL" id="SOFP01000007">
    <property type="protein sequence ID" value="TFC20815.1"/>
    <property type="molecule type" value="Genomic_DNA"/>
</dbReference>
<proteinExistence type="predicted"/>
<protein>
    <submittedName>
        <fullName evidence="2">Uncharacterized protein</fullName>
    </submittedName>
</protein>
<sequence>MNDDNFLPERKTQMRHFLVAEAEDSLPQQKPPATRRGRAGLWTALILLIAAVGTSGTAVAVNYGTLFYTPSASPGGKATLGPVPDWPVNANGQTFGVQGGSAIAPDLILVQTLDMKPAYVYSTDLEAAEGSNVKSPEEAIEWTNAHEGTYVDIPAYASDGTTVIGVFRIGSGRPFAP</sequence>
<gene>
    <name evidence="2" type="ORF">E3O19_00765</name>
</gene>
<dbReference type="Proteomes" id="UP000298412">
    <property type="component" value="Unassembled WGS sequence"/>
</dbReference>
<accession>A0A4R8WX53</accession>
<comment type="caution">
    <text evidence="2">The sequence shown here is derived from an EMBL/GenBank/DDBJ whole genome shotgun (WGS) entry which is preliminary data.</text>
</comment>
<organism evidence="2 3">
    <name type="scientific">Cryobacterium algoritolerans</name>
    <dbReference type="NCBI Taxonomy" id="1259184"/>
    <lineage>
        <taxon>Bacteria</taxon>
        <taxon>Bacillati</taxon>
        <taxon>Actinomycetota</taxon>
        <taxon>Actinomycetes</taxon>
        <taxon>Micrococcales</taxon>
        <taxon>Microbacteriaceae</taxon>
        <taxon>Cryobacterium</taxon>
    </lineage>
</organism>
<feature type="transmembrane region" description="Helical" evidence="1">
    <location>
        <begin position="39"/>
        <end position="61"/>
    </location>
</feature>
<dbReference type="RefSeq" id="WP_134564732.1">
    <property type="nucleotide sequence ID" value="NZ_SOFP01000007.1"/>
</dbReference>
<evidence type="ECO:0000313" key="2">
    <source>
        <dbReference type="EMBL" id="TFC20815.1"/>
    </source>
</evidence>
<dbReference type="AlphaFoldDB" id="A0A4R8WX53"/>
<keyword evidence="1" id="KW-1133">Transmembrane helix</keyword>
<keyword evidence="1" id="KW-0472">Membrane</keyword>
<evidence type="ECO:0000256" key="1">
    <source>
        <dbReference type="SAM" id="Phobius"/>
    </source>
</evidence>
<keyword evidence="3" id="KW-1185">Reference proteome</keyword>
<dbReference type="OrthoDB" id="3786257at2"/>
<reference evidence="2 3" key="1">
    <citation type="submission" date="2019-03" db="EMBL/GenBank/DDBJ databases">
        <title>Genomics of glacier-inhabiting Cryobacterium strains.</title>
        <authorList>
            <person name="Liu Q."/>
            <person name="Xin Y.-H."/>
        </authorList>
    </citation>
    <scope>NUCLEOTIDE SEQUENCE [LARGE SCALE GENOMIC DNA]</scope>
    <source>
        <strain evidence="2 3">MDT1-3</strain>
    </source>
</reference>